<evidence type="ECO:0000313" key="3">
    <source>
        <dbReference type="Proteomes" id="UP001597425"/>
    </source>
</evidence>
<keyword evidence="3" id="KW-1185">Reference proteome</keyword>
<dbReference type="Proteomes" id="UP001597425">
    <property type="component" value="Unassembled WGS sequence"/>
</dbReference>
<gene>
    <name evidence="2" type="ORF">ACFSKX_16220</name>
</gene>
<feature type="region of interest" description="Disordered" evidence="1">
    <location>
        <begin position="109"/>
        <end position="144"/>
    </location>
</feature>
<feature type="compositionally biased region" description="Low complexity" evidence="1">
    <location>
        <begin position="118"/>
        <end position="127"/>
    </location>
</feature>
<protein>
    <submittedName>
        <fullName evidence="2">YdbH domain-containing protein</fullName>
    </submittedName>
</protein>
<organism evidence="2 3">
    <name type="scientific">Microbulbifer halophilus</name>
    <dbReference type="NCBI Taxonomy" id="453963"/>
    <lineage>
        <taxon>Bacteria</taxon>
        <taxon>Pseudomonadati</taxon>
        <taxon>Pseudomonadota</taxon>
        <taxon>Gammaproteobacteria</taxon>
        <taxon>Cellvibrionales</taxon>
        <taxon>Microbulbiferaceae</taxon>
        <taxon>Microbulbifer</taxon>
    </lineage>
</organism>
<evidence type="ECO:0000256" key="1">
    <source>
        <dbReference type="SAM" id="MobiDB-lite"/>
    </source>
</evidence>
<proteinExistence type="predicted"/>
<dbReference type="RefSeq" id="WP_265722773.1">
    <property type="nucleotide sequence ID" value="NZ_JAPIVK010000029.1"/>
</dbReference>
<accession>A0ABW5EI63</accession>
<reference evidence="3" key="1">
    <citation type="journal article" date="2019" name="Int. J. Syst. Evol. Microbiol.">
        <title>The Global Catalogue of Microorganisms (GCM) 10K type strain sequencing project: providing services to taxonomists for standard genome sequencing and annotation.</title>
        <authorList>
            <consortium name="The Broad Institute Genomics Platform"/>
            <consortium name="The Broad Institute Genome Sequencing Center for Infectious Disease"/>
            <person name="Wu L."/>
            <person name="Ma J."/>
        </authorList>
    </citation>
    <scope>NUCLEOTIDE SEQUENCE [LARGE SCALE GENOMIC DNA]</scope>
    <source>
        <strain evidence="3">KCTC 12848</strain>
    </source>
</reference>
<evidence type="ECO:0000313" key="2">
    <source>
        <dbReference type="EMBL" id="MFD2311975.1"/>
    </source>
</evidence>
<name>A0ABW5EI63_9GAMM</name>
<dbReference type="EMBL" id="JBHUJD010000026">
    <property type="protein sequence ID" value="MFD2311975.1"/>
    <property type="molecule type" value="Genomic_DNA"/>
</dbReference>
<comment type="caution">
    <text evidence="2">The sequence shown here is derived from an EMBL/GenBank/DDBJ whole genome shotgun (WGS) entry which is preliminary data.</text>
</comment>
<sequence>MRRSRLRILIAVVLIPVVAGWWAWQNRDRIAPNLVNPLLEGSRVESIRGLEVGLSSMSLEQITLTLESGSKIALRDIQLQQPLDLLFGAGENHSRLAIAELGYLPAPQIDAPVPPAAPATAETTAGDPPQPAEETQAPREPDSGELRLSELLQLLQRYLPERIEISDLRWLGGPIERGRLTSTRDHRKDRIDLRLTSEQQQLRFRLHTPDRQLDIRAELQAGKEQAAILSGRANRLDTTGWDTQLQLQLNLEQLRKLPLPQQVRETVAAATGAVNAELNTRLPDRLLRPGEYRNTALDLSADAATVTLPEALLGAPVRVAFDTPEATTIAFASLLPFRPRDIAGSGRLVVTPVAGDAPLLSADIDTEVSGGQPVISLTGEIEFEALTPLLEAGRWQSRAVELSSPEGRGSFRGTAKLEPLQQFTVGSAPTVKDIEFILLPQTRLGIEVSGRDAGATIPDQLGWQKATAALELAEALTVTAAQWPGAIALAAPALELTAQPGNGDAPVSARVSNMTCRIDSDRTCALELDSETDKLALPAQELTGEKVSLHSRLEIDARKQQLGAILLDTEIAAATLQRQDWKLQDLHLRSPKLQCLLAAGQPHCHAASLAIAVGDARAPKLETSGTIELEAISFTAENGQPRAEAKYRSRDIRVLVQEQYALDPSIRGQLELAGDTLQGSGHLRAGTLRANADWRHQLESGRGAASFELPSTGFSRDAPLSDSIGGLPVDLVAGSIAARGRVSWPLGDGQGGDSISMTLDRIAAVYGDMFAVDLSGQVTALYRGDTWITESPQPLRIGSVDVGLAIDDIRFALSLTPQGDLALSDLSAELLSGKLQSAGLTWNLDGKERRSEIRLDGISLEQLASETEVGNFAASGILDLHIPLLTGEDGVTVEQGRVEARPPGGRLRYYGAFSPDMLSGNPQLKLIAGALEDYNYRELSGTLEYPPSGDMQMQLKLVGRSDSVAQDRDLVINLNLENNIPDMLRSLQASRDLTGSLEEAVDNQ</sequence>
<dbReference type="Pfam" id="PF11739">
    <property type="entry name" value="YdbH-like"/>
    <property type="match status" value="1"/>
</dbReference>
<dbReference type="InterPro" id="IPR021730">
    <property type="entry name" value="YdbH"/>
</dbReference>